<accession>A0ABV0G6L9</accession>
<dbReference type="GO" id="GO:0032259">
    <property type="term" value="P:methylation"/>
    <property type="evidence" value="ECO:0007669"/>
    <property type="project" value="UniProtKB-KW"/>
</dbReference>
<dbReference type="Pfam" id="PF01230">
    <property type="entry name" value="HIT"/>
    <property type="match status" value="1"/>
</dbReference>
<dbReference type="GO" id="GO:0008168">
    <property type="term" value="F:methyltransferase activity"/>
    <property type="evidence" value="ECO:0007669"/>
    <property type="project" value="UniProtKB-KW"/>
</dbReference>
<proteinExistence type="predicted"/>
<reference evidence="3 4" key="1">
    <citation type="submission" date="2024-05" db="EMBL/GenBank/DDBJ databases">
        <title>Roseateles sp. DJS-2-20 16S ribosomal RNA gene Genome sequencing and assembly.</title>
        <authorList>
            <person name="Woo H."/>
        </authorList>
    </citation>
    <scope>NUCLEOTIDE SEQUENCE [LARGE SCALE GENOMIC DNA]</scope>
    <source>
        <strain evidence="3 4">DJS-2-20</strain>
    </source>
</reference>
<comment type="caution">
    <text evidence="3">The sequence shown here is derived from an EMBL/GenBank/DDBJ whole genome shotgun (WGS) entry which is preliminary data.</text>
</comment>
<evidence type="ECO:0000313" key="3">
    <source>
        <dbReference type="EMBL" id="MEO3693369.1"/>
    </source>
</evidence>
<dbReference type="EMBL" id="JBDPZD010000006">
    <property type="protein sequence ID" value="MEO3693369.1"/>
    <property type="molecule type" value="Genomic_DNA"/>
</dbReference>
<feature type="short sequence motif" description="Histidine triad motif" evidence="1">
    <location>
        <begin position="86"/>
        <end position="90"/>
    </location>
</feature>
<dbReference type="PIRSF" id="PIRSF000714">
    <property type="entry name" value="HIT"/>
    <property type="match status" value="1"/>
</dbReference>
<dbReference type="PROSITE" id="PS51084">
    <property type="entry name" value="HIT_2"/>
    <property type="match status" value="1"/>
</dbReference>
<evidence type="ECO:0000259" key="2">
    <source>
        <dbReference type="PROSITE" id="PS51084"/>
    </source>
</evidence>
<protein>
    <submittedName>
        <fullName evidence="3">HIT family protein</fullName>
        <ecNumber evidence="3">2.1.1.-</ecNumber>
    </submittedName>
</protein>
<organism evidence="3 4">
    <name type="scientific">Roseateles paludis</name>
    <dbReference type="NCBI Taxonomy" id="3145238"/>
    <lineage>
        <taxon>Bacteria</taxon>
        <taxon>Pseudomonadati</taxon>
        <taxon>Pseudomonadota</taxon>
        <taxon>Betaproteobacteria</taxon>
        <taxon>Burkholderiales</taxon>
        <taxon>Sphaerotilaceae</taxon>
        <taxon>Roseateles</taxon>
    </lineage>
</organism>
<name>A0ABV0G6L9_9BURK</name>
<keyword evidence="3" id="KW-0808">Transferase</keyword>
<keyword evidence="4" id="KW-1185">Reference proteome</keyword>
<dbReference type="InterPro" id="IPR026026">
    <property type="entry name" value="HIT_Hint"/>
</dbReference>
<dbReference type="EC" id="2.1.1.-" evidence="3"/>
<sequence length="132" mass="14506">MCEGDGGHVVLRTPKFRVVRVEGDEGARFPGFYRLIWNAHAAEFSDLGREDRLLCMDAVAAIEAVLRQQLQPTKINLAALGNVVPHLHWHIIPRWADDSHFPAPIWATAVRDVPSRPIDLAALDAAVVAALG</sequence>
<dbReference type="InterPro" id="IPR011146">
    <property type="entry name" value="HIT-like"/>
</dbReference>
<evidence type="ECO:0000256" key="1">
    <source>
        <dbReference type="PROSITE-ProRule" id="PRU00464"/>
    </source>
</evidence>
<evidence type="ECO:0000313" key="4">
    <source>
        <dbReference type="Proteomes" id="UP001495147"/>
    </source>
</evidence>
<dbReference type="InterPro" id="IPR036265">
    <property type="entry name" value="HIT-like_sf"/>
</dbReference>
<dbReference type="Proteomes" id="UP001495147">
    <property type="component" value="Unassembled WGS sequence"/>
</dbReference>
<gene>
    <name evidence="3" type="ORF">ABDJ85_18000</name>
</gene>
<dbReference type="SUPFAM" id="SSF54197">
    <property type="entry name" value="HIT-like"/>
    <property type="match status" value="1"/>
</dbReference>
<keyword evidence="3" id="KW-0489">Methyltransferase</keyword>
<feature type="domain" description="HIT" evidence="2">
    <location>
        <begin position="30"/>
        <end position="101"/>
    </location>
</feature>
<dbReference type="Gene3D" id="3.30.428.10">
    <property type="entry name" value="HIT-like"/>
    <property type="match status" value="1"/>
</dbReference>